<proteinExistence type="predicted"/>
<gene>
    <name evidence="1" type="ORF">UFOVP68_16</name>
</gene>
<accession>A0A6J5KUT6</accession>
<organism evidence="1">
    <name type="scientific">uncultured Caudovirales phage</name>
    <dbReference type="NCBI Taxonomy" id="2100421"/>
    <lineage>
        <taxon>Viruses</taxon>
        <taxon>Duplodnaviria</taxon>
        <taxon>Heunggongvirae</taxon>
        <taxon>Uroviricota</taxon>
        <taxon>Caudoviricetes</taxon>
        <taxon>Peduoviridae</taxon>
        <taxon>Maltschvirus</taxon>
        <taxon>Maltschvirus maltsch</taxon>
    </lineage>
</organism>
<sequence>MPIVDVPKLPLTLMTGEARPDWENPVPPAPVTQDAPSLLGAAFRQGNSVASTLSSRTMFASNDVDPKFDVKANLDSLLGTKYDAYRDRFLDANNAAYSTQLKQQIDNEEADRATLAASPWMGFAANIGAMATDPIMYIPYVGEAAKGVEIGQGAVRAGIQAAVHGGLGVAAQEGVLQATQQTRPLSESMINIGMGTALTGFLGGAGYGLLSAGDKAVAARNVRNLSDVVNGKVDGITGQPRSAGAAAVDKPTIDDLSISGAITSRVAKMTAINPVLRSYQRASATARDTLLNLYENTLYSARNERGLSNTAQGAAETEYKQLLSGRMQAAIREESDIFKQMKQSGINMSRSQFQDEIGMAMRRGDQGVNDFVSRAATVYRTKIMDPFKEDLIKENQLPADVAPQDAVSYFSRMWNQKKLIAREGAFKDLIQPHIEQMLAEQHQKSIAALQANHAVIDQQLSDLRLSPADRATTLADVRTQGSTLDAANPEHVQRYTDYNDARKRAAEARKTQDYAGRDAAMAEMKKLREEGGDGYKAYRKARSELRARADRLGPQAVASDAREQALLTKKAAIEEANTDLFRALAKKAGGVGLINQTWAPAKVASAIEGIRAQFETAATQATKSAEGLGQQVEKLRTSVADKAAKLEEMHTAEREAARAARAAKQPVPKPDTKARAALEKDLQADKRDLAALEATHKTQVEYATRLQDLHNRVEVSSTLSPDVAIADIKAASDEVMFLKDSPALSDGMSAKDFIEKAKARDTARLAAKEQELMSKRAQLSDSFAERWRRADNIDPTDPTGANFSDFARSIVDEVFDKISGRFRPGEGGSALPDWVVPITKGPMKEKTFHIPDTVVEDYLHHNVRTVASRYARASAGEVTLARRFDGDPTMRKALASVDAHYAELRDQINAAPNLQAALDVVGQKASLLDGLRGKARGLEADEVSKERLLTWLENDRKGARTDIEAGRDMIRGTFKLAENNGKFGKFVQATNMLNYIRLSGGFVTSSISELYLSAFAHGLTPFLKDYARPLLMGLKGLKHIDEELHLAGLSNEATMHGHLMSAMEIGDPFAEGNAFQRLLRNGTNVASKFNGMSLYQDFEERMAGRIGMQRLLKAVLKADPGEKDAKWMAGLEVSGGMQERIAKQFAAHGQTEDGIHVPNTEAWTDDLARDAFRNAMQKHVTTIVVKPGFGDLPLAARTPLGKMMLQFRTFSLAAHQRTTLRAMQEGPASLLSGVVGTTALGMMAAYISAARSGKDNFDKWMAKAEANPVWWIMEGVDRGGIIPLLMEGANNVEKVSSATGVGNSFNPIKTPISAAFGDNGGQSSRVASRDIFTTLLGPTAGLMTNTLRAAGAGIALTKGEDVSAAQRRAMVSLAPFGSFLGVKEGLQFITGESPFQ</sequence>
<reference evidence="1" key="1">
    <citation type="submission" date="2020-04" db="EMBL/GenBank/DDBJ databases">
        <authorList>
            <person name="Chiriac C."/>
            <person name="Salcher M."/>
            <person name="Ghai R."/>
            <person name="Kavagutti S V."/>
        </authorList>
    </citation>
    <scope>NUCLEOTIDE SEQUENCE</scope>
</reference>
<evidence type="ECO:0000313" key="1">
    <source>
        <dbReference type="EMBL" id="CAB4126154.1"/>
    </source>
</evidence>
<dbReference type="EMBL" id="LR796191">
    <property type="protein sequence ID" value="CAB4126154.1"/>
    <property type="molecule type" value="Genomic_DNA"/>
</dbReference>
<protein>
    <submittedName>
        <fullName evidence="1">Uncharacterized protein</fullName>
    </submittedName>
</protein>
<name>A0A6J5KUT6_9CAUD</name>